<name>A0A0J8RCJ1_COCIT</name>
<gene>
    <name evidence="2" type="ORF">CISG_09211</name>
</gene>
<dbReference type="EMBL" id="DS268205">
    <property type="protein sequence ID" value="KMU81598.1"/>
    <property type="molecule type" value="Genomic_DNA"/>
</dbReference>
<proteinExistence type="predicted"/>
<feature type="region of interest" description="Disordered" evidence="1">
    <location>
        <begin position="458"/>
        <end position="495"/>
    </location>
</feature>
<evidence type="ECO:0000313" key="3">
    <source>
        <dbReference type="Proteomes" id="UP000054559"/>
    </source>
</evidence>
<dbReference type="Proteomes" id="UP000054559">
    <property type="component" value="Unassembled WGS sequence"/>
</dbReference>
<evidence type="ECO:0000256" key="1">
    <source>
        <dbReference type="SAM" id="MobiDB-lite"/>
    </source>
</evidence>
<protein>
    <submittedName>
        <fullName evidence="2">Uncharacterized protein</fullName>
    </submittedName>
</protein>
<evidence type="ECO:0000313" key="2">
    <source>
        <dbReference type="EMBL" id="KMU81598.1"/>
    </source>
</evidence>
<dbReference type="AlphaFoldDB" id="A0A0J8RCJ1"/>
<feature type="compositionally biased region" description="Basic and acidic residues" evidence="1">
    <location>
        <begin position="459"/>
        <end position="485"/>
    </location>
</feature>
<reference evidence="3" key="1">
    <citation type="journal article" date="2010" name="Genome Res.">
        <title>Population genomic sequencing of Coccidioides fungi reveals recent hybridization and transposon control.</title>
        <authorList>
            <person name="Neafsey D.E."/>
            <person name="Barker B.M."/>
            <person name="Sharpton T.J."/>
            <person name="Stajich J.E."/>
            <person name="Park D.J."/>
            <person name="Whiston E."/>
            <person name="Hung C.-Y."/>
            <person name="McMahan C."/>
            <person name="White J."/>
            <person name="Sykes S."/>
            <person name="Heiman D."/>
            <person name="Young S."/>
            <person name="Zeng Q."/>
            <person name="Abouelleil A."/>
            <person name="Aftuck L."/>
            <person name="Bessette D."/>
            <person name="Brown A."/>
            <person name="FitzGerald M."/>
            <person name="Lui A."/>
            <person name="Macdonald J.P."/>
            <person name="Priest M."/>
            <person name="Orbach M.J."/>
            <person name="Galgiani J.N."/>
            <person name="Kirkland T.N."/>
            <person name="Cole G.T."/>
            <person name="Birren B.W."/>
            <person name="Henn M.R."/>
            <person name="Taylor J.W."/>
            <person name="Rounsley S.D."/>
        </authorList>
    </citation>
    <scope>NUCLEOTIDE SEQUENCE [LARGE SCALE GENOMIC DNA]</scope>
    <source>
        <strain evidence="3">RMSCC 3703</strain>
    </source>
</reference>
<accession>A0A0J8RCJ1</accession>
<dbReference type="STRING" id="454286.A0A0J8RCJ1"/>
<organism evidence="2 3">
    <name type="scientific">Coccidioides immitis RMSCC 3703</name>
    <dbReference type="NCBI Taxonomy" id="454286"/>
    <lineage>
        <taxon>Eukaryota</taxon>
        <taxon>Fungi</taxon>
        <taxon>Dikarya</taxon>
        <taxon>Ascomycota</taxon>
        <taxon>Pezizomycotina</taxon>
        <taxon>Eurotiomycetes</taxon>
        <taxon>Eurotiomycetidae</taxon>
        <taxon>Onygenales</taxon>
        <taxon>Onygenaceae</taxon>
        <taxon>Coccidioides</taxon>
    </lineage>
</organism>
<dbReference type="OrthoDB" id="4186590at2759"/>
<sequence>MLRPCIQVLGAVNTSLQIVRSSIRARYISTGNPTVSMLSDITHAFCSEDGSFAASVEKPSVPASSDLSLSFCDDESLLYAAAAAQRVSSPDKYRVYRKIIEYRNLNEKFKEVCENRNAVIIEYLELVKREWLEFTKKLDEADPRSRESMRHLKWILYNIQHRMNHEIGQHPKRWRPVLDIRLSAIADCIGRVNIIARQHQSAIQPSSPYDWKPPLTSLMFVEERCQQELAELQEEIADLKVQSGPDTLTDRPSVPQSLLNLTLVLLRSDHPAVRRLRGKEVDVISWTQIYWEKRCCWVLSDDDYEGLALTLSDFAAFDGIILTGEKLKNQDMALMARLRAIAGEISSDMMDTPPMSNEFSVAANIMLICTTSAGIFGITPVLEGDIGGQTDLDDHAAQLRRSPLYQGKKVTARSAAGQLYCVLLSLQFNGLTIQEDDLASSSDVDSRDLLPVRRILAKRPSDHDIGGSGGEKRQKSRHDGEHGHDSFYFSETESD</sequence>